<accession>A0A7W6A8I8</accession>
<protein>
    <submittedName>
        <fullName evidence="2">Uncharacterized protein</fullName>
    </submittedName>
</protein>
<dbReference type="EMBL" id="JACIDH010000002">
    <property type="protein sequence ID" value="MBB3878587.1"/>
    <property type="molecule type" value="Genomic_DNA"/>
</dbReference>
<keyword evidence="3" id="KW-1185">Reference proteome</keyword>
<dbReference type="Proteomes" id="UP000538670">
    <property type="component" value="Unassembled WGS sequence"/>
</dbReference>
<evidence type="ECO:0000256" key="1">
    <source>
        <dbReference type="SAM" id="MobiDB-lite"/>
    </source>
</evidence>
<reference evidence="2 3" key="1">
    <citation type="submission" date="2020-08" db="EMBL/GenBank/DDBJ databases">
        <title>Genomic Encyclopedia of Type Strains, Phase IV (KMG-IV): sequencing the most valuable type-strain genomes for metagenomic binning, comparative biology and taxonomic classification.</title>
        <authorList>
            <person name="Goeker M."/>
        </authorList>
    </citation>
    <scope>NUCLEOTIDE SEQUENCE [LARGE SCALE GENOMIC DNA]</scope>
    <source>
        <strain evidence="2 3">DSM 19512</strain>
    </source>
</reference>
<feature type="region of interest" description="Disordered" evidence="1">
    <location>
        <begin position="15"/>
        <end position="38"/>
    </location>
</feature>
<name>A0A7W6A8I8_9SPHN</name>
<evidence type="ECO:0000313" key="3">
    <source>
        <dbReference type="Proteomes" id="UP000538670"/>
    </source>
</evidence>
<evidence type="ECO:0000313" key="2">
    <source>
        <dbReference type="EMBL" id="MBB3878587.1"/>
    </source>
</evidence>
<comment type="caution">
    <text evidence="2">The sequence shown here is derived from an EMBL/GenBank/DDBJ whole genome shotgun (WGS) entry which is preliminary data.</text>
</comment>
<gene>
    <name evidence="2" type="ORF">GGR48_001000</name>
</gene>
<dbReference type="AlphaFoldDB" id="A0A7W6A8I8"/>
<feature type="compositionally biased region" description="Polar residues" evidence="1">
    <location>
        <begin position="16"/>
        <end position="38"/>
    </location>
</feature>
<feature type="region of interest" description="Disordered" evidence="1">
    <location>
        <begin position="51"/>
        <end position="70"/>
    </location>
</feature>
<organism evidence="2 3">
    <name type="scientific">Sphingomonas pseudosanguinis</name>
    <dbReference type="NCBI Taxonomy" id="413712"/>
    <lineage>
        <taxon>Bacteria</taxon>
        <taxon>Pseudomonadati</taxon>
        <taxon>Pseudomonadota</taxon>
        <taxon>Alphaproteobacteria</taxon>
        <taxon>Sphingomonadales</taxon>
        <taxon>Sphingomonadaceae</taxon>
        <taxon>Sphingomonas</taxon>
    </lineage>
</organism>
<sequence>MILLTATAVLAGCSPKGTTAETANVSDPSLGNGDASLTENDAAINDTLAADEGNADIGGNDLDLNAATPR</sequence>
<proteinExistence type="predicted"/>